<feature type="non-terminal residue" evidence="1">
    <location>
        <position position="1"/>
    </location>
</feature>
<keyword evidence="2" id="KW-1185">Reference proteome</keyword>
<protein>
    <submittedName>
        <fullName evidence="1">12919_t:CDS:1</fullName>
    </submittedName>
</protein>
<evidence type="ECO:0000313" key="2">
    <source>
        <dbReference type="Proteomes" id="UP000789901"/>
    </source>
</evidence>
<gene>
    <name evidence="1" type="ORF">GMARGA_LOCUS33367</name>
</gene>
<evidence type="ECO:0000313" key="1">
    <source>
        <dbReference type="EMBL" id="CAG8837144.1"/>
    </source>
</evidence>
<dbReference type="EMBL" id="CAJVQB010055197">
    <property type="protein sequence ID" value="CAG8837144.1"/>
    <property type="molecule type" value="Genomic_DNA"/>
</dbReference>
<dbReference type="Proteomes" id="UP000789901">
    <property type="component" value="Unassembled WGS sequence"/>
</dbReference>
<sequence>MMKVKEKWVGVYTSRIMHFNSTTTQCVEGTHSAIKHALESSRSLTRLFSSLDRWLCLHHEENFLQNKSESIGIDPLLQKSTLLEKLDEILAVSAIDLSEIKMPKKIVGKGHSPGTKLLPIAVKLIDQLKKKLKLLKKSIVEVQMICKIFLVESDGNCGFCSLAVAIRENEKNWILVKLAMRGQLTKRMEIYRNWLGYLAANTFSVPITIFDELNEQSMLFFPLDTPLRHRKNLIILHLINGNHIVYIDMKNYMR</sequence>
<reference evidence="1 2" key="1">
    <citation type="submission" date="2021-06" db="EMBL/GenBank/DDBJ databases">
        <authorList>
            <person name="Kallberg Y."/>
            <person name="Tangrot J."/>
            <person name="Rosling A."/>
        </authorList>
    </citation>
    <scope>NUCLEOTIDE SEQUENCE [LARGE SCALE GENOMIC DNA]</scope>
    <source>
        <strain evidence="1 2">120-4 pot B 10/14</strain>
    </source>
</reference>
<feature type="non-terminal residue" evidence="1">
    <location>
        <position position="254"/>
    </location>
</feature>
<comment type="caution">
    <text evidence="1">The sequence shown here is derived from an EMBL/GenBank/DDBJ whole genome shotgun (WGS) entry which is preliminary data.</text>
</comment>
<name>A0ABN7WP25_GIGMA</name>
<organism evidence="1 2">
    <name type="scientific">Gigaspora margarita</name>
    <dbReference type="NCBI Taxonomy" id="4874"/>
    <lineage>
        <taxon>Eukaryota</taxon>
        <taxon>Fungi</taxon>
        <taxon>Fungi incertae sedis</taxon>
        <taxon>Mucoromycota</taxon>
        <taxon>Glomeromycotina</taxon>
        <taxon>Glomeromycetes</taxon>
        <taxon>Diversisporales</taxon>
        <taxon>Gigasporaceae</taxon>
        <taxon>Gigaspora</taxon>
    </lineage>
</organism>
<proteinExistence type="predicted"/>
<accession>A0ABN7WP25</accession>